<dbReference type="EMBL" id="GL732525">
    <property type="protein sequence ID" value="EFX89135.1"/>
    <property type="molecule type" value="Genomic_DNA"/>
</dbReference>
<dbReference type="AlphaFoldDB" id="E9FVC0"/>
<sequence>MSFKIACLLLLACVAAIHAAEAAKEAEQGRIFLSTFTVILSTVTSTTTVGSTTTCTTSTSALNTCSVGRRRRGLFYDDAENSGRARRGLFYNDDEAEVSAPVKRSAEVAAPAPQVTTDENKSVPLVVQSGFSLPEGFVTPSGTPRFKLAYGTSTVTTTSTSIATRSLTATCASTTSFSLCSSAGK</sequence>
<evidence type="ECO:0000313" key="2">
    <source>
        <dbReference type="EMBL" id="EFX89135.1"/>
    </source>
</evidence>
<proteinExistence type="predicted"/>
<dbReference type="PhylomeDB" id="E9FVC0"/>
<dbReference type="Proteomes" id="UP000000305">
    <property type="component" value="Unassembled WGS sequence"/>
</dbReference>
<feature type="signal peptide" evidence="1">
    <location>
        <begin position="1"/>
        <end position="22"/>
    </location>
</feature>
<dbReference type="InParanoid" id="E9FVC0"/>
<keyword evidence="3" id="KW-1185">Reference proteome</keyword>
<accession>E9FVC0</accession>
<organism evidence="2 3">
    <name type="scientific">Daphnia pulex</name>
    <name type="common">Water flea</name>
    <dbReference type="NCBI Taxonomy" id="6669"/>
    <lineage>
        <taxon>Eukaryota</taxon>
        <taxon>Metazoa</taxon>
        <taxon>Ecdysozoa</taxon>
        <taxon>Arthropoda</taxon>
        <taxon>Crustacea</taxon>
        <taxon>Branchiopoda</taxon>
        <taxon>Diplostraca</taxon>
        <taxon>Cladocera</taxon>
        <taxon>Anomopoda</taxon>
        <taxon>Daphniidae</taxon>
        <taxon>Daphnia</taxon>
    </lineage>
</organism>
<dbReference type="KEGG" id="dpx:DAPPUDRAFT_233639"/>
<protein>
    <submittedName>
        <fullName evidence="2">Uncharacterized protein</fullName>
    </submittedName>
</protein>
<evidence type="ECO:0000256" key="1">
    <source>
        <dbReference type="SAM" id="SignalP"/>
    </source>
</evidence>
<gene>
    <name evidence="2" type="ORF">DAPPUDRAFT_233639</name>
</gene>
<keyword evidence="1" id="KW-0732">Signal</keyword>
<reference evidence="2 3" key="1">
    <citation type="journal article" date="2011" name="Science">
        <title>The ecoresponsive genome of Daphnia pulex.</title>
        <authorList>
            <person name="Colbourne J.K."/>
            <person name="Pfrender M.E."/>
            <person name="Gilbert D."/>
            <person name="Thomas W.K."/>
            <person name="Tucker A."/>
            <person name="Oakley T.H."/>
            <person name="Tokishita S."/>
            <person name="Aerts A."/>
            <person name="Arnold G.J."/>
            <person name="Basu M.K."/>
            <person name="Bauer D.J."/>
            <person name="Caceres C.E."/>
            <person name="Carmel L."/>
            <person name="Casola C."/>
            <person name="Choi J.H."/>
            <person name="Detter J.C."/>
            <person name="Dong Q."/>
            <person name="Dusheyko S."/>
            <person name="Eads B.D."/>
            <person name="Frohlich T."/>
            <person name="Geiler-Samerotte K.A."/>
            <person name="Gerlach D."/>
            <person name="Hatcher P."/>
            <person name="Jogdeo S."/>
            <person name="Krijgsveld J."/>
            <person name="Kriventseva E.V."/>
            <person name="Kultz D."/>
            <person name="Laforsch C."/>
            <person name="Lindquist E."/>
            <person name="Lopez J."/>
            <person name="Manak J.R."/>
            <person name="Muller J."/>
            <person name="Pangilinan J."/>
            <person name="Patwardhan R.P."/>
            <person name="Pitluck S."/>
            <person name="Pritham E.J."/>
            <person name="Rechtsteiner A."/>
            <person name="Rho M."/>
            <person name="Rogozin I.B."/>
            <person name="Sakarya O."/>
            <person name="Salamov A."/>
            <person name="Schaack S."/>
            <person name="Shapiro H."/>
            <person name="Shiga Y."/>
            <person name="Skalitzky C."/>
            <person name="Smith Z."/>
            <person name="Souvorov A."/>
            <person name="Sung W."/>
            <person name="Tang Z."/>
            <person name="Tsuchiya D."/>
            <person name="Tu H."/>
            <person name="Vos H."/>
            <person name="Wang M."/>
            <person name="Wolf Y.I."/>
            <person name="Yamagata H."/>
            <person name="Yamada T."/>
            <person name="Ye Y."/>
            <person name="Shaw J.R."/>
            <person name="Andrews J."/>
            <person name="Crease T.J."/>
            <person name="Tang H."/>
            <person name="Lucas S.M."/>
            <person name="Robertson H.M."/>
            <person name="Bork P."/>
            <person name="Koonin E.V."/>
            <person name="Zdobnov E.M."/>
            <person name="Grigoriev I.V."/>
            <person name="Lynch M."/>
            <person name="Boore J.L."/>
        </authorList>
    </citation>
    <scope>NUCLEOTIDE SEQUENCE [LARGE SCALE GENOMIC DNA]</scope>
</reference>
<dbReference type="OrthoDB" id="6371201at2759"/>
<evidence type="ECO:0000313" key="3">
    <source>
        <dbReference type="Proteomes" id="UP000000305"/>
    </source>
</evidence>
<name>E9FVC0_DAPPU</name>
<feature type="chain" id="PRO_5003240603" evidence="1">
    <location>
        <begin position="23"/>
        <end position="185"/>
    </location>
</feature>
<dbReference type="HOGENOM" id="CLU_092176_0_0_1"/>